<dbReference type="EMBL" id="FNFO01000003">
    <property type="protein sequence ID" value="SDK75454.1"/>
    <property type="molecule type" value="Genomic_DNA"/>
</dbReference>
<comment type="similarity">
    <text evidence="1 7">Belongs to the RecO family.</text>
</comment>
<dbReference type="GO" id="GO:0006310">
    <property type="term" value="P:DNA recombination"/>
    <property type="evidence" value="ECO:0007669"/>
    <property type="project" value="UniProtKB-UniRule"/>
</dbReference>
<evidence type="ECO:0000256" key="6">
    <source>
        <dbReference type="ARBA" id="ARBA00033409"/>
    </source>
</evidence>
<sequence length="233" mass="26881">MLEKTQGIVFNYLNYRESSVISRIYTEDFGLQSFLMNGVRKSSRSAGPRTALFQPLTIVNLVIYYRPGADLHRISEVRCLQPYTSIPYDFRKSGIALFLAEVLSKSVREETPNPDLFRFLLESLYQFDVMPDHYGNFHLQFLLGLSRFLGFMPSSAGDLYSQLFDTAGWRQIIDPAEETALNALLQSRSYETHIPVSNTIRRSLLEHVMKFYDLHVANFGEIRSLTVLQETMR</sequence>
<name>A0A1G9EH73_9BACT</name>
<gene>
    <name evidence="7" type="primary">recO</name>
    <name evidence="9" type="ORF">SAMN05421823_103471</name>
</gene>
<dbReference type="STRING" id="1075417.SAMN05421823_103471"/>
<dbReference type="SUPFAM" id="SSF57863">
    <property type="entry name" value="ArfGap/RecO-like zinc finger"/>
    <property type="match status" value="1"/>
</dbReference>
<dbReference type="NCBIfam" id="TIGR00613">
    <property type="entry name" value="reco"/>
    <property type="match status" value="1"/>
</dbReference>
<dbReference type="PANTHER" id="PTHR33991">
    <property type="entry name" value="DNA REPAIR PROTEIN RECO"/>
    <property type="match status" value="1"/>
</dbReference>
<dbReference type="SUPFAM" id="SSF50249">
    <property type="entry name" value="Nucleic acid-binding proteins"/>
    <property type="match status" value="1"/>
</dbReference>
<dbReference type="AlphaFoldDB" id="A0A1G9EH73"/>
<protein>
    <recommendedName>
        <fullName evidence="2 7">DNA repair protein RecO</fullName>
    </recommendedName>
    <alternativeName>
        <fullName evidence="6 7">Recombination protein O</fullName>
    </alternativeName>
</protein>
<accession>A0A1G9EH73</accession>
<proteinExistence type="inferred from homology"/>
<evidence type="ECO:0000256" key="4">
    <source>
        <dbReference type="ARBA" id="ARBA00023172"/>
    </source>
</evidence>
<evidence type="ECO:0000256" key="1">
    <source>
        <dbReference type="ARBA" id="ARBA00007452"/>
    </source>
</evidence>
<keyword evidence="5 7" id="KW-0234">DNA repair</keyword>
<dbReference type="HAMAP" id="MF_00201">
    <property type="entry name" value="RecO"/>
    <property type="match status" value="1"/>
</dbReference>
<keyword evidence="3 7" id="KW-0227">DNA damage</keyword>
<dbReference type="Pfam" id="PF11967">
    <property type="entry name" value="RecO_N"/>
    <property type="match status" value="1"/>
</dbReference>
<dbReference type="Proteomes" id="UP000198510">
    <property type="component" value="Unassembled WGS sequence"/>
</dbReference>
<dbReference type="Pfam" id="PF02565">
    <property type="entry name" value="RecO_C"/>
    <property type="match status" value="1"/>
</dbReference>
<organism evidence="9 10">
    <name type="scientific">Catalinimonas alkaloidigena</name>
    <dbReference type="NCBI Taxonomy" id="1075417"/>
    <lineage>
        <taxon>Bacteria</taxon>
        <taxon>Pseudomonadati</taxon>
        <taxon>Bacteroidota</taxon>
        <taxon>Cytophagia</taxon>
        <taxon>Cytophagales</taxon>
        <taxon>Catalimonadaceae</taxon>
        <taxon>Catalinimonas</taxon>
    </lineage>
</organism>
<dbReference type="InterPro" id="IPR012340">
    <property type="entry name" value="NA-bd_OB-fold"/>
</dbReference>
<dbReference type="InterPro" id="IPR022572">
    <property type="entry name" value="DNA_rep/recomb_RecO_N"/>
</dbReference>
<evidence type="ECO:0000313" key="9">
    <source>
        <dbReference type="EMBL" id="SDK75454.1"/>
    </source>
</evidence>
<reference evidence="9 10" key="1">
    <citation type="submission" date="2016-10" db="EMBL/GenBank/DDBJ databases">
        <authorList>
            <person name="de Groot N.N."/>
        </authorList>
    </citation>
    <scope>NUCLEOTIDE SEQUENCE [LARGE SCALE GENOMIC DNA]</scope>
    <source>
        <strain evidence="9 10">DSM 25186</strain>
    </source>
</reference>
<dbReference type="InterPro" id="IPR042242">
    <property type="entry name" value="RecO_C"/>
</dbReference>
<dbReference type="InterPro" id="IPR037278">
    <property type="entry name" value="ARFGAP/RecO"/>
</dbReference>
<dbReference type="InterPro" id="IPR003717">
    <property type="entry name" value="RecO"/>
</dbReference>
<dbReference type="GO" id="GO:0006302">
    <property type="term" value="P:double-strand break repair"/>
    <property type="evidence" value="ECO:0007669"/>
    <property type="project" value="TreeGrafter"/>
</dbReference>
<evidence type="ECO:0000256" key="3">
    <source>
        <dbReference type="ARBA" id="ARBA00022763"/>
    </source>
</evidence>
<dbReference type="PANTHER" id="PTHR33991:SF1">
    <property type="entry name" value="DNA REPAIR PROTEIN RECO"/>
    <property type="match status" value="1"/>
</dbReference>
<comment type="function">
    <text evidence="7">Involved in DNA repair and RecF pathway recombination.</text>
</comment>
<dbReference type="GO" id="GO:0043590">
    <property type="term" value="C:bacterial nucleoid"/>
    <property type="evidence" value="ECO:0007669"/>
    <property type="project" value="TreeGrafter"/>
</dbReference>
<keyword evidence="4 7" id="KW-0233">DNA recombination</keyword>
<evidence type="ECO:0000313" key="10">
    <source>
        <dbReference type="Proteomes" id="UP000198510"/>
    </source>
</evidence>
<dbReference type="RefSeq" id="WP_089681467.1">
    <property type="nucleotide sequence ID" value="NZ_FNFO01000003.1"/>
</dbReference>
<keyword evidence="10" id="KW-1185">Reference proteome</keyword>
<evidence type="ECO:0000256" key="5">
    <source>
        <dbReference type="ARBA" id="ARBA00023204"/>
    </source>
</evidence>
<dbReference type="OrthoDB" id="9789152at2"/>
<dbReference type="Gene3D" id="2.40.50.140">
    <property type="entry name" value="Nucleic acid-binding proteins"/>
    <property type="match status" value="1"/>
</dbReference>
<dbReference type="Gene3D" id="1.20.1440.120">
    <property type="entry name" value="Recombination protein O, C-terminal domain"/>
    <property type="match status" value="1"/>
</dbReference>
<feature type="domain" description="DNA replication/recombination mediator RecO N-terminal" evidence="8">
    <location>
        <begin position="1"/>
        <end position="83"/>
    </location>
</feature>
<evidence type="ECO:0000256" key="2">
    <source>
        <dbReference type="ARBA" id="ARBA00021310"/>
    </source>
</evidence>
<evidence type="ECO:0000259" key="8">
    <source>
        <dbReference type="Pfam" id="PF11967"/>
    </source>
</evidence>
<evidence type="ECO:0000256" key="7">
    <source>
        <dbReference type="HAMAP-Rule" id="MF_00201"/>
    </source>
</evidence>